<dbReference type="InterPro" id="IPR047650">
    <property type="entry name" value="Transpos_IS110"/>
</dbReference>
<organism evidence="2 3">
    <name type="scientific">Methanothrix soehngenii</name>
    <name type="common">Methanosaeta concilii</name>
    <dbReference type="NCBI Taxonomy" id="2223"/>
    <lineage>
        <taxon>Archaea</taxon>
        <taxon>Methanobacteriati</taxon>
        <taxon>Methanobacteriota</taxon>
        <taxon>Stenosarchaea group</taxon>
        <taxon>Methanomicrobia</taxon>
        <taxon>Methanotrichales</taxon>
        <taxon>Methanotrichaceae</taxon>
        <taxon>Methanothrix</taxon>
    </lineage>
</organism>
<protein>
    <submittedName>
        <fullName evidence="2">IS110 family transposase</fullName>
    </submittedName>
</protein>
<evidence type="ECO:0000313" key="2">
    <source>
        <dbReference type="EMBL" id="NLJ22397.1"/>
    </source>
</evidence>
<dbReference type="PANTHER" id="PTHR33055:SF13">
    <property type="entry name" value="TRANSPOSASE"/>
    <property type="match status" value="1"/>
</dbReference>
<accession>A0A7K4AHD2</accession>
<reference evidence="2 3" key="1">
    <citation type="journal article" date="2020" name="Biotechnol. Biofuels">
        <title>New insights from the biogas microbiome by comprehensive genome-resolved metagenomics of nearly 1600 species originating from multiple anaerobic digesters.</title>
        <authorList>
            <person name="Campanaro S."/>
            <person name="Treu L."/>
            <person name="Rodriguez-R L.M."/>
            <person name="Kovalovszki A."/>
            <person name="Ziels R.M."/>
            <person name="Maus I."/>
            <person name="Zhu X."/>
            <person name="Kougias P.G."/>
            <person name="Basile A."/>
            <person name="Luo G."/>
            <person name="Schluter A."/>
            <person name="Konstantinidis K.T."/>
            <person name="Angelidaki I."/>
        </authorList>
    </citation>
    <scope>NUCLEOTIDE SEQUENCE [LARGE SCALE GENOMIC DNA]</scope>
    <source>
        <strain evidence="2">AS27yjCOA_157</strain>
    </source>
</reference>
<dbReference type="AlphaFoldDB" id="A0A7K4AHD2"/>
<gene>
    <name evidence="2" type="ORF">GX426_04740</name>
</gene>
<dbReference type="Pfam" id="PF02371">
    <property type="entry name" value="Transposase_20"/>
    <property type="match status" value="1"/>
</dbReference>
<feature type="non-terminal residue" evidence="2">
    <location>
        <position position="190"/>
    </location>
</feature>
<dbReference type="GO" id="GO:0003677">
    <property type="term" value="F:DNA binding"/>
    <property type="evidence" value="ECO:0007669"/>
    <property type="project" value="InterPro"/>
</dbReference>
<dbReference type="GO" id="GO:0004803">
    <property type="term" value="F:transposase activity"/>
    <property type="evidence" value="ECO:0007669"/>
    <property type="project" value="InterPro"/>
</dbReference>
<evidence type="ECO:0000259" key="1">
    <source>
        <dbReference type="Pfam" id="PF02371"/>
    </source>
</evidence>
<dbReference type="NCBIfam" id="NF033542">
    <property type="entry name" value="transpos_IS110"/>
    <property type="match status" value="1"/>
</dbReference>
<proteinExistence type="predicted"/>
<name>A0A7K4AHD2_METSH</name>
<dbReference type="Proteomes" id="UP000544742">
    <property type="component" value="Unassembled WGS sequence"/>
</dbReference>
<dbReference type="EMBL" id="JAAYUN010000082">
    <property type="protein sequence ID" value="NLJ22397.1"/>
    <property type="molecule type" value="Genomic_DNA"/>
</dbReference>
<dbReference type="GO" id="GO:0006313">
    <property type="term" value="P:DNA transposition"/>
    <property type="evidence" value="ECO:0007669"/>
    <property type="project" value="InterPro"/>
</dbReference>
<dbReference type="PANTHER" id="PTHR33055">
    <property type="entry name" value="TRANSPOSASE FOR INSERTION SEQUENCE ELEMENT IS1111A"/>
    <property type="match status" value="1"/>
</dbReference>
<feature type="domain" description="Transposase IS116/IS110/IS902 C-terminal" evidence="1">
    <location>
        <begin position="51"/>
        <end position="130"/>
    </location>
</feature>
<evidence type="ECO:0000313" key="3">
    <source>
        <dbReference type="Proteomes" id="UP000544742"/>
    </source>
</evidence>
<sequence>MIKQAIIAGLSPISIFLIKSHIQMIDEVDKKLVQLDAQISRLLKARKRDVEIAMSIPGIGFVSAAAILSEIGDYRNFASGKKLAAFSGLDPSVYESAGKRYNGKITKMGSKYLRRMIIECPHALSRTKAKTQLKRFFLRIMARRGKNIATVALARKMLVVLHHLLINQEMYKDDGLAKPKNVKVSFSEES</sequence>
<comment type="caution">
    <text evidence="2">The sequence shown here is derived from an EMBL/GenBank/DDBJ whole genome shotgun (WGS) entry which is preliminary data.</text>
</comment>
<dbReference type="InterPro" id="IPR003346">
    <property type="entry name" value="Transposase_20"/>
</dbReference>